<gene>
    <name evidence="1" type="ORF">GCM10019071_25590</name>
</gene>
<reference evidence="2" key="1">
    <citation type="journal article" date="2019" name="Int. J. Syst. Evol. Microbiol.">
        <title>The Global Catalogue of Microorganisms (GCM) 10K type strain sequencing project: providing services to taxonomists for standard genome sequencing and annotation.</title>
        <authorList>
            <consortium name="The Broad Institute Genomics Platform"/>
            <consortium name="The Broad Institute Genome Sequencing Center for Infectious Disease"/>
            <person name="Wu L."/>
            <person name="Ma J."/>
        </authorList>
    </citation>
    <scope>NUCLEOTIDE SEQUENCE [LARGE SCALE GENOMIC DNA]</scope>
    <source>
        <strain evidence="2">CCM 7327</strain>
    </source>
</reference>
<evidence type="ECO:0000313" key="1">
    <source>
        <dbReference type="EMBL" id="GFZ94189.1"/>
    </source>
</evidence>
<dbReference type="EMBL" id="BMDU01000005">
    <property type="protein sequence ID" value="GFZ94189.1"/>
    <property type="molecule type" value="Genomic_DNA"/>
</dbReference>
<sequence length="224" mass="25288">MQSDLTASESASSFDARNALRGQIASLRARVRIMKAAAAVREGDAERLSFHVRQENIRRTNSRTRNNKLFAHGSVAEKGGYVDLDDLAILGLEHHGPLYAYWMAISAAEVVGGRGAYLAHIFACPKRLVWCHSEGARVAWAWAKALRDEQTAEFEARDRAGKLSDWRKLPVSGRQHYLIAIICRRLAIDEPRRLRRGTAYDWIKLKGGHPAFWQPPERMPDWSA</sequence>
<protein>
    <submittedName>
        <fullName evidence="1">Uncharacterized protein</fullName>
    </submittedName>
</protein>
<proteinExistence type="predicted"/>
<evidence type="ECO:0000313" key="2">
    <source>
        <dbReference type="Proteomes" id="UP000628109"/>
    </source>
</evidence>
<comment type="caution">
    <text evidence="1">The sequence shown here is derived from an EMBL/GenBank/DDBJ whole genome shotgun (WGS) entry which is preliminary data.</text>
</comment>
<dbReference type="Proteomes" id="UP000628109">
    <property type="component" value="Unassembled WGS sequence"/>
</dbReference>
<keyword evidence="2" id="KW-1185">Reference proteome</keyword>
<accession>A0ABQ1F0F4</accession>
<name>A0ABQ1F0F4_SPHSA</name>
<dbReference type="RefSeq" id="WP_130030013.1">
    <property type="nucleotide sequence ID" value="NZ_BMDU01000005.1"/>
</dbReference>
<organism evidence="1 2">
    <name type="scientific">Sphingobium fuliginis (strain ATCC 27551)</name>
    <dbReference type="NCBI Taxonomy" id="336203"/>
    <lineage>
        <taxon>Bacteria</taxon>
        <taxon>Pseudomonadati</taxon>
        <taxon>Pseudomonadota</taxon>
        <taxon>Alphaproteobacteria</taxon>
        <taxon>Sphingomonadales</taxon>
        <taxon>Sphingomonadaceae</taxon>
        <taxon>Sphingobium</taxon>
    </lineage>
</organism>